<dbReference type="EMBL" id="CP065321">
    <property type="protein sequence ID" value="QQR31715.1"/>
    <property type="molecule type" value="Genomic_DNA"/>
</dbReference>
<protein>
    <submittedName>
        <fullName evidence="2">DUF1801 domain-containing protein</fullName>
    </submittedName>
</protein>
<name>A0A1Z2XVF7_9FIRM</name>
<evidence type="ECO:0000313" key="4">
    <source>
        <dbReference type="Proteomes" id="UP000596035"/>
    </source>
</evidence>
<evidence type="ECO:0000313" key="2">
    <source>
        <dbReference type="EMBL" id="QQR31715.1"/>
    </source>
</evidence>
<sequence>MKEQIKEQINSYSVEVVDMFEHLRQLLFDSAPCEPEEKLWAKLPSYYVGKSFVRLIPFKDHINIEAQAALSHKEELTGYKFTPKGMLQIYFRQDIPSEILKRIFAETLAG</sequence>
<keyword evidence="3" id="KW-1185">Reference proteome</keyword>
<reference evidence="1" key="1">
    <citation type="journal article" date="2017" name="Genome Announc.">
        <title>High-Quality Whole-Genome Sequences of the Oligo-Mouse-Microbiota Bacterial Community.</title>
        <authorList>
            <person name="Garzetti D."/>
            <person name="Brugiroux S."/>
            <person name="Bunk B."/>
            <person name="Pukall R."/>
            <person name="McCoy K.D."/>
            <person name="Macpherson A.J."/>
            <person name="Stecher B."/>
        </authorList>
    </citation>
    <scope>NUCLEOTIDE SEQUENCE</scope>
    <source>
        <strain evidence="1">KB18</strain>
    </source>
</reference>
<dbReference type="Proteomes" id="UP000196710">
    <property type="component" value="Chromosome"/>
</dbReference>
<dbReference type="Gene3D" id="3.90.1150.200">
    <property type="match status" value="1"/>
</dbReference>
<dbReference type="Proteomes" id="UP000596035">
    <property type="component" value="Chromosome"/>
</dbReference>
<organism evidence="2 4">
    <name type="scientific">Acutalibacter muris</name>
    <dbReference type="NCBI Taxonomy" id="1796620"/>
    <lineage>
        <taxon>Bacteria</taxon>
        <taxon>Bacillati</taxon>
        <taxon>Bacillota</taxon>
        <taxon>Clostridia</taxon>
        <taxon>Eubacteriales</taxon>
        <taxon>Acutalibacteraceae</taxon>
        <taxon>Acutalibacter</taxon>
    </lineage>
</organism>
<accession>A0A1Z2XVF7</accession>
<reference evidence="3" key="2">
    <citation type="submission" date="2017-05" db="EMBL/GenBank/DDBJ databases">
        <title>Improved OligoMM genomes.</title>
        <authorList>
            <person name="Garzetti D."/>
        </authorList>
    </citation>
    <scope>NUCLEOTIDE SEQUENCE [LARGE SCALE GENOMIC DNA]</scope>
    <source>
        <strain evidence="3">KB18</strain>
    </source>
</reference>
<dbReference type="AlphaFoldDB" id="A0A1Z2XVF7"/>
<dbReference type="EMBL" id="CP021422">
    <property type="protein sequence ID" value="ASB42428.1"/>
    <property type="molecule type" value="Genomic_DNA"/>
</dbReference>
<reference evidence="2 4" key="3">
    <citation type="submission" date="2020-11" db="EMBL/GenBank/DDBJ databases">
        <title>Closed and high quality bacterial genomes of the OMM12 community.</title>
        <authorList>
            <person name="Marbouty M."/>
            <person name="Lamy-Besnier Q."/>
            <person name="Debarbieux L."/>
            <person name="Koszul R."/>
        </authorList>
    </citation>
    <scope>NUCLEOTIDE SEQUENCE [LARGE SCALE GENOMIC DNA]</scope>
    <source>
        <strain evidence="2 4">KB18</strain>
    </source>
</reference>
<gene>
    <name evidence="1" type="ORF">ADH66_18310</name>
    <name evidence="2" type="ORF">I5Q82_08725</name>
</gene>
<proteinExistence type="predicted"/>
<dbReference type="SUPFAM" id="SSF159888">
    <property type="entry name" value="YdhG-like"/>
    <property type="match status" value="1"/>
</dbReference>
<dbReference type="RefSeq" id="WP_066537842.1">
    <property type="nucleotide sequence ID" value="NZ_CP021422.1"/>
</dbReference>
<evidence type="ECO:0000313" key="1">
    <source>
        <dbReference type="EMBL" id="ASB42428.1"/>
    </source>
</evidence>
<dbReference type="KEGG" id="amur:ADH66_18310"/>
<evidence type="ECO:0000313" key="3">
    <source>
        <dbReference type="Proteomes" id="UP000196710"/>
    </source>
</evidence>